<keyword evidence="6" id="KW-1185">Reference proteome</keyword>
<evidence type="ECO:0000313" key="5">
    <source>
        <dbReference type="EnsemblMetazoa" id="CLYHEMP013832.1"/>
    </source>
</evidence>
<dbReference type="EnsemblMetazoa" id="CLYHEMT013832.1">
    <property type="protein sequence ID" value="CLYHEMP013832.1"/>
    <property type="gene ID" value="CLYHEMG013832"/>
</dbReference>
<dbReference type="OrthoDB" id="88467at2759"/>
<organism evidence="5 6">
    <name type="scientific">Clytia hemisphaerica</name>
    <dbReference type="NCBI Taxonomy" id="252671"/>
    <lineage>
        <taxon>Eukaryota</taxon>
        <taxon>Metazoa</taxon>
        <taxon>Cnidaria</taxon>
        <taxon>Hydrozoa</taxon>
        <taxon>Hydroidolina</taxon>
        <taxon>Leptothecata</taxon>
        <taxon>Obeliida</taxon>
        <taxon>Clytiidae</taxon>
        <taxon>Clytia</taxon>
    </lineage>
</organism>
<dbReference type="InterPro" id="IPR036058">
    <property type="entry name" value="Kazal_dom_sf"/>
</dbReference>
<name>A0A7M5WWB9_9CNID</name>
<dbReference type="GeneID" id="136821752"/>
<proteinExistence type="predicted"/>
<feature type="chain" id="PRO_5029764199" evidence="2">
    <location>
        <begin position="20"/>
        <end position="288"/>
    </location>
</feature>
<dbReference type="RefSeq" id="XP_066934063.1">
    <property type="nucleotide sequence ID" value="XM_067077962.1"/>
</dbReference>
<dbReference type="PROSITE" id="PS51465">
    <property type="entry name" value="KAZAL_2"/>
    <property type="match status" value="1"/>
</dbReference>
<dbReference type="Proteomes" id="UP000594262">
    <property type="component" value="Unplaced"/>
</dbReference>
<dbReference type="Gene3D" id="3.30.60.30">
    <property type="match status" value="1"/>
</dbReference>
<sequence length="288" mass="32938">MEWCLLLFAFLVGLNLVISRECKDLLNAYRCTLMQNHDACTKRRFLVRIFCRKHCGVCGDVKCRSTRYGCCHDGKTPAKGPYFQGCKEPCQDERSSYFCQSIVRAGFCGKPRFKQFSNLCLNSCRMCRPCEDSASTECPFFARRGRCDTDKSKTYNRCRKSCHVCGVKDPCQGFICTKPNTRCRVDHLGVPYCGCRVHCDPGDHFTGTVCGRDGKEYKNKCRLLHSNCEIPNIAKIQNYGKCPSLNIKEPCIDQRSRYFCQSIARAGFCNKRHLQKTVDMCKHSCKKC</sequence>
<dbReference type="SMART" id="SM00254">
    <property type="entry name" value="ShKT"/>
    <property type="match status" value="3"/>
</dbReference>
<reference evidence="5" key="1">
    <citation type="submission" date="2021-01" db="UniProtKB">
        <authorList>
            <consortium name="EnsemblMetazoa"/>
        </authorList>
    </citation>
    <scope>IDENTIFICATION</scope>
</reference>
<feature type="domain" description="ShKT" evidence="4">
    <location>
        <begin position="130"/>
        <end position="165"/>
    </location>
</feature>
<feature type="domain" description="Kazal-like" evidence="3">
    <location>
        <begin position="194"/>
        <end position="244"/>
    </location>
</feature>
<feature type="signal peptide" evidence="2">
    <location>
        <begin position="1"/>
        <end position="19"/>
    </location>
</feature>
<dbReference type="AlphaFoldDB" id="A0A7M5WWB9"/>
<dbReference type="SUPFAM" id="SSF100895">
    <property type="entry name" value="Kazal-type serine protease inhibitors"/>
    <property type="match status" value="1"/>
</dbReference>
<accession>A0A7M5WWB9</accession>
<evidence type="ECO:0000259" key="4">
    <source>
        <dbReference type="PROSITE" id="PS51670"/>
    </source>
</evidence>
<comment type="caution">
    <text evidence="1">Lacks conserved residue(s) required for the propagation of feature annotation.</text>
</comment>
<evidence type="ECO:0000256" key="1">
    <source>
        <dbReference type="PROSITE-ProRule" id="PRU01005"/>
    </source>
</evidence>
<dbReference type="PROSITE" id="PS51670">
    <property type="entry name" value="SHKT"/>
    <property type="match status" value="1"/>
</dbReference>
<dbReference type="InterPro" id="IPR003582">
    <property type="entry name" value="ShKT_dom"/>
</dbReference>
<evidence type="ECO:0000313" key="6">
    <source>
        <dbReference type="Proteomes" id="UP000594262"/>
    </source>
</evidence>
<dbReference type="InterPro" id="IPR002350">
    <property type="entry name" value="Kazal_dom"/>
</dbReference>
<evidence type="ECO:0000259" key="3">
    <source>
        <dbReference type="PROSITE" id="PS51465"/>
    </source>
</evidence>
<keyword evidence="2" id="KW-0732">Signal</keyword>
<protein>
    <submittedName>
        <fullName evidence="5">Uncharacterized protein</fullName>
    </submittedName>
</protein>
<evidence type="ECO:0000256" key="2">
    <source>
        <dbReference type="SAM" id="SignalP"/>
    </source>
</evidence>